<keyword evidence="6 10" id="KW-0378">Hydrolase</keyword>
<dbReference type="HAMAP" id="MF_00379">
    <property type="entry name" value="GTPase_MnmE"/>
    <property type="match status" value="1"/>
</dbReference>
<dbReference type="NCBIfam" id="TIGR00231">
    <property type="entry name" value="small_GTP"/>
    <property type="match status" value="1"/>
</dbReference>
<feature type="binding site" evidence="10">
    <location>
        <begin position="249"/>
        <end position="255"/>
    </location>
    <ligand>
        <name>GTP</name>
        <dbReference type="ChEBI" id="CHEBI:37565"/>
    </ligand>
</feature>
<dbReference type="Pfam" id="PF12631">
    <property type="entry name" value="MnmE_helical"/>
    <property type="match status" value="1"/>
</dbReference>
<dbReference type="FunFam" id="3.30.1360.120:FF:000003">
    <property type="entry name" value="tRNA modification GTPase MnmE"/>
    <property type="match status" value="1"/>
</dbReference>
<dbReference type="GO" id="GO:0002098">
    <property type="term" value="P:tRNA wobble uridine modification"/>
    <property type="evidence" value="ECO:0007669"/>
    <property type="project" value="TreeGrafter"/>
</dbReference>
<accession>A0A9D2MWK2</accession>
<dbReference type="GO" id="GO:0030488">
    <property type="term" value="P:tRNA methylation"/>
    <property type="evidence" value="ECO:0007669"/>
    <property type="project" value="TreeGrafter"/>
</dbReference>
<organism evidence="13 14">
    <name type="scientific">Candidatus Acutalibacter pullicola</name>
    <dbReference type="NCBI Taxonomy" id="2838417"/>
    <lineage>
        <taxon>Bacteria</taxon>
        <taxon>Bacillati</taxon>
        <taxon>Bacillota</taxon>
        <taxon>Clostridia</taxon>
        <taxon>Eubacteriales</taxon>
        <taxon>Acutalibacteraceae</taxon>
        <taxon>Acutalibacter</taxon>
    </lineage>
</organism>
<dbReference type="InterPro" id="IPR027266">
    <property type="entry name" value="TrmE/GcvT-like"/>
</dbReference>
<dbReference type="Gene3D" id="3.40.50.300">
    <property type="entry name" value="P-loop containing nucleotide triphosphate hydrolases"/>
    <property type="match status" value="1"/>
</dbReference>
<feature type="binding site" evidence="10">
    <location>
        <position position="85"/>
    </location>
    <ligand>
        <name>(6S)-5-formyl-5,6,7,8-tetrahydrofolate</name>
        <dbReference type="ChEBI" id="CHEBI:57457"/>
    </ligand>
</feature>
<dbReference type="Proteomes" id="UP000826793">
    <property type="component" value="Unassembled WGS sequence"/>
</dbReference>
<feature type="binding site" evidence="10">
    <location>
        <begin position="274"/>
        <end position="277"/>
    </location>
    <ligand>
        <name>GTP</name>
        <dbReference type="ChEBI" id="CHEBI:37565"/>
    </ligand>
</feature>
<evidence type="ECO:0000256" key="4">
    <source>
        <dbReference type="ARBA" id="ARBA00022723"/>
    </source>
</evidence>
<dbReference type="NCBIfam" id="TIGR00450">
    <property type="entry name" value="mnmE_trmE_thdF"/>
    <property type="match status" value="1"/>
</dbReference>
<dbReference type="EC" id="3.6.-.-" evidence="10"/>
<evidence type="ECO:0000256" key="11">
    <source>
        <dbReference type="RuleBase" id="RU003313"/>
    </source>
</evidence>
<comment type="function">
    <text evidence="10">Exhibits a very high intrinsic GTPase hydrolysis rate. Involved in the addition of a carboxymethylaminomethyl (cmnm) group at the wobble position (U34) of certain tRNAs, forming tRNA-cmnm(5)s(2)U34.</text>
</comment>
<dbReference type="PANTHER" id="PTHR42714:SF2">
    <property type="entry name" value="TRNA MODIFICATION GTPASE GTPBP3, MITOCHONDRIAL"/>
    <property type="match status" value="1"/>
</dbReference>
<evidence type="ECO:0000256" key="1">
    <source>
        <dbReference type="ARBA" id="ARBA00011043"/>
    </source>
</evidence>
<dbReference type="InterPro" id="IPR004520">
    <property type="entry name" value="GTPase_MnmE"/>
</dbReference>
<gene>
    <name evidence="10 13" type="primary">mnmE</name>
    <name evidence="10" type="synonym">trmE</name>
    <name evidence="13" type="ORF">H9710_07025</name>
</gene>
<evidence type="ECO:0000256" key="5">
    <source>
        <dbReference type="ARBA" id="ARBA00022741"/>
    </source>
</evidence>
<evidence type="ECO:0000256" key="10">
    <source>
        <dbReference type="HAMAP-Rule" id="MF_00379"/>
    </source>
</evidence>
<keyword evidence="7 10" id="KW-0460">Magnesium</keyword>
<dbReference type="GO" id="GO:0005525">
    <property type="term" value="F:GTP binding"/>
    <property type="evidence" value="ECO:0007669"/>
    <property type="project" value="UniProtKB-UniRule"/>
</dbReference>
<comment type="subunit">
    <text evidence="10">Homodimer. Heterotetramer of two MnmE and two MnmG subunits.</text>
</comment>
<dbReference type="InterPro" id="IPR025867">
    <property type="entry name" value="MnmE_helical"/>
</dbReference>
<dbReference type="PANTHER" id="PTHR42714">
    <property type="entry name" value="TRNA MODIFICATION GTPASE GTPBP3"/>
    <property type="match status" value="1"/>
</dbReference>
<evidence type="ECO:0000256" key="9">
    <source>
        <dbReference type="ARBA" id="ARBA00023134"/>
    </source>
</evidence>
<dbReference type="FunFam" id="3.40.50.300:FF:001376">
    <property type="entry name" value="tRNA modification GTPase MnmE"/>
    <property type="match status" value="1"/>
</dbReference>
<dbReference type="SUPFAM" id="SSF52540">
    <property type="entry name" value="P-loop containing nucleoside triphosphate hydrolases"/>
    <property type="match status" value="1"/>
</dbReference>
<dbReference type="InterPro" id="IPR031168">
    <property type="entry name" value="G_TrmE"/>
</dbReference>
<dbReference type="GO" id="GO:0046872">
    <property type="term" value="F:metal ion binding"/>
    <property type="evidence" value="ECO:0007669"/>
    <property type="project" value="UniProtKB-KW"/>
</dbReference>
<sequence>MERTIAAISTAPAPGGIGIVRISGAEAFAVADRVFRGVSGKKISGMGGYTAQLGAAYDAQGEKLDDVVALVFRGPKSYTGEDVVELSCHGGLYVTRRLLQAVLDQGAAPAGPGEFTRRAFLNGKMDLTQAEAVMGVIGASGEQALKAAEAGSSGRLSQKIQQVKGELLVQASHLAAWADFPEEDVPEVEEQELRAALQDGQQTLSSLLRSYDRGRIYREGLSTVIAGRPNAGKSTLMNLLSGCEKSIVTQYAGTTRDVVEETVLLGGIPLRLADTAGLRDTADPVESIGVQAAKKRLATAQLVLAVFDSSQELQKEDWELMESLKGVPAIAIVNKTDLPTVIDGEAVQQHFEKTVFLSAAQGEGLEELEQALSEILDTKEFHPEEGVLFTQRQRADAQQALACLQEGEQALEAGMTLDAVTVCVEDALHALSALTGEQVSEEIVDRVFAEFCVGK</sequence>
<keyword evidence="5 10" id="KW-0547">Nucleotide-binding</keyword>
<dbReference type="InterPro" id="IPR006073">
    <property type="entry name" value="GTP-bd"/>
</dbReference>
<dbReference type="Gene3D" id="1.20.120.430">
    <property type="entry name" value="tRNA modification GTPase MnmE domain 2"/>
    <property type="match status" value="1"/>
</dbReference>
<evidence type="ECO:0000313" key="14">
    <source>
        <dbReference type="Proteomes" id="UP000826793"/>
    </source>
</evidence>
<evidence type="ECO:0000259" key="12">
    <source>
        <dbReference type="PROSITE" id="PS51709"/>
    </source>
</evidence>
<comment type="similarity">
    <text evidence="1 10 11">Belongs to the TRAFAC class TrmE-Era-EngA-EngB-Septin-like GTPase superfamily. TrmE GTPase family.</text>
</comment>
<keyword evidence="9 10" id="KW-0342">GTP-binding</keyword>
<feature type="binding site" evidence="10">
    <location>
        <begin position="230"/>
        <end position="235"/>
    </location>
    <ligand>
        <name>GTP</name>
        <dbReference type="ChEBI" id="CHEBI:37565"/>
    </ligand>
</feature>
<keyword evidence="4 10" id="KW-0479">Metal-binding</keyword>
<evidence type="ECO:0000256" key="3">
    <source>
        <dbReference type="ARBA" id="ARBA00022694"/>
    </source>
</evidence>
<dbReference type="CDD" id="cd14858">
    <property type="entry name" value="TrmE_N"/>
    <property type="match status" value="1"/>
</dbReference>
<dbReference type="InterPro" id="IPR018948">
    <property type="entry name" value="GTP-bd_TrmE_N"/>
</dbReference>
<dbReference type="CDD" id="cd04164">
    <property type="entry name" value="trmE"/>
    <property type="match status" value="1"/>
</dbReference>
<feature type="binding site" evidence="10">
    <location>
        <position position="21"/>
    </location>
    <ligand>
        <name>(6S)-5-formyl-5,6,7,8-tetrahydrofolate</name>
        <dbReference type="ChEBI" id="CHEBI:57457"/>
    </ligand>
</feature>
<dbReference type="GO" id="GO:0003924">
    <property type="term" value="F:GTPase activity"/>
    <property type="evidence" value="ECO:0007669"/>
    <property type="project" value="UniProtKB-UniRule"/>
</dbReference>
<protein>
    <recommendedName>
        <fullName evidence="10">tRNA modification GTPase MnmE</fullName>
        <ecNumber evidence="10">3.6.-.-</ecNumber>
    </recommendedName>
</protein>
<comment type="cofactor">
    <cofactor evidence="10">
        <name>K(+)</name>
        <dbReference type="ChEBI" id="CHEBI:29103"/>
    </cofactor>
    <text evidence="10">Binds 1 potassium ion per subunit.</text>
</comment>
<reference evidence="13" key="2">
    <citation type="submission" date="2021-04" db="EMBL/GenBank/DDBJ databases">
        <authorList>
            <person name="Gilroy R."/>
        </authorList>
    </citation>
    <scope>NUCLEOTIDE SEQUENCE</scope>
    <source>
        <strain evidence="13">CHK185-1770</strain>
    </source>
</reference>
<dbReference type="InterPro" id="IPR027417">
    <property type="entry name" value="P-loop_NTPase"/>
</dbReference>
<comment type="caution">
    <text evidence="10">Lacks conserved residue(s) required for the propagation of feature annotation.</text>
</comment>
<keyword evidence="3 10" id="KW-0819">tRNA processing</keyword>
<evidence type="ECO:0000313" key="13">
    <source>
        <dbReference type="EMBL" id="HJB98316.1"/>
    </source>
</evidence>
<name>A0A9D2MWK2_9FIRM</name>
<dbReference type="Gene3D" id="3.30.1360.120">
    <property type="entry name" value="Probable tRNA modification gtpase trme, domain 1"/>
    <property type="match status" value="1"/>
</dbReference>
<keyword evidence="8 10" id="KW-0630">Potassium</keyword>
<keyword evidence="2 10" id="KW-0963">Cytoplasm</keyword>
<dbReference type="PROSITE" id="PS51709">
    <property type="entry name" value="G_TRME"/>
    <property type="match status" value="1"/>
</dbReference>
<dbReference type="InterPro" id="IPR027368">
    <property type="entry name" value="MnmE_dom2"/>
</dbReference>
<dbReference type="InterPro" id="IPR005225">
    <property type="entry name" value="Small_GTP-bd"/>
</dbReference>
<evidence type="ECO:0000256" key="6">
    <source>
        <dbReference type="ARBA" id="ARBA00022801"/>
    </source>
</evidence>
<comment type="caution">
    <text evidence="13">The sequence shown here is derived from an EMBL/GenBank/DDBJ whole genome shotgun (WGS) entry which is preliminary data.</text>
</comment>
<evidence type="ECO:0000256" key="2">
    <source>
        <dbReference type="ARBA" id="ARBA00022490"/>
    </source>
</evidence>
<comment type="subcellular location">
    <subcellularLocation>
        <location evidence="10">Cytoplasm</location>
    </subcellularLocation>
</comment>
<evidence type="ECO:0000256" key="8">
    <source>
        <dbReference type="ARBA" id="ARBA00022958"/>
    </source>
</evidence>
<feature type="domain" description="TrmE-type G" evidence="12">
    <location>
        <begin position="220"/>
        <end position="377"/>
    </location>
</feature>
<dbReference type="GO" id="GO:0005829">
    <property type="term" value="C:cytosol"/>
    <property type="evidence" value="ECO:0007669"/>
    <property type="project" value="TreeGrafter"/>
</dbReference>
<dbReference type="GO" id="GO:0042802">
    <property type="term" value="F:identical protein binding"/>
    <property type="evidence" value="ECO:0007669"/>
    <property type="project" value="UniProtKB-ARBA"/>
</dbReference>
<dbReference type="Pfam" id="PF10396">
    <property type="entry name" value="TrmE_N"/>
    <property type="match status" value="1"/>
</dbReference>
<feature type="binding site" evidence="10">
    <location>
        <position position="234"/>
    </location>
    <ligand>
        <name>Mg(2+)</name>
        <dbReference type="ChEBI" id="CHEBI:18420"/>
    </ligand>
</feature>
<evidence type="ECO:0000256" key="7">
    <source>
        <dbReference type="ARBA" id="ARBA00022842"/>
    </source>
</evidence>
<feature type="binding site" evidence="10">
    <location>
        <position position="255"/>
    </location>
    <ligand>
        <name>Mg(2+)</name>
        <dbReference type="ChEBI" id="CHEBI:18420"/>
    </ligand>
</feature>
<dbReference type="EMBL" id="DWXG01000053">
    <property type="protein sequence ID" value="HJB98316.1"/>
    <property type="molecule type" value="Genomic_DNA"/>
</dbReference>
<feature type="binding site" evidence="10">
    <location>
        <position position="455"/>
    </location>
    <ligand>
        <name>(6S)-5-formyl-5,6,7,8-tetrahydrofolate</name>
        <dbReference type="ChEBI" id="CHEBI:57457"/>
    </ligand>
</feature>
<reference evidence="13" key="1">
    <citation type="journal article" date="2021" name="PeerJ">
        <title>Extensive microbial diversity within the chicken gut microbiome revealed by metagenomics and culture.</title>
        <authorList>
            <person name="Gilroy R."/>
            <person name="Ravi A."/>
            <person name="Getino M."/>
            <person name="Pursley I."/>
            <person name="Horton D.L."/>
            <person name="Alikhan N.F."/>
            <person name="Baker D."/>
            <person name="Gharbi K."/>
            <person name="Hall N."/>
            <person name="Watson M."/>
            <person name="Adriaenssens E.M."/>
            <person name="Foster-Nyarko E."/>
            <person name="Jarju S."/>
            <person name="Secka A."/>
            <person name="Antonio M."/>
            <person name="Oren A."/>
            <person name="Chaudhuri R.R."/>
            <person name="La Ragione R."/>
            <person name="Hildebrand F."/>
            <person name="Pallen M.J."/>
        </authorList>
    </citation>
    <scope>NUCLEOTIDE SEQUENCE</scope>
    <source>
        <strain evidence="13">CHK185-1770</strain>
    </source>
</reference>
<dbReference type="AlphaFoldDB" id="A0A9D2MWK2"/>
<dbReference type="Pfam" id="PF01926">
    <property type="entry name" value="MMR_HSR1"/>
    <property type="match status" value="1"/>
</dbReference>
<proteinExistence type="inferred from homology"/>
<feature type="binding site" evidence="10">
    <location>
        <position position="124"/>
    </location>
    <ligand>
        <name>(6S)-5-formyl-5,6,7,8-tetrahydrofolate</name>
        <dbReference type="ChEBI" id="CHEBI:57457"/>
    </ligand>
</feature>